<feature type="compositionally biased region" description="Polar residues" evidence="1">
    <location>
        <begin position="389"/>
        <end position="418"/>
    </location>
</feature>
<dbReference type="SMART" id="SM01349">
    <property type="entry name" value="TOG"/>
    <property type="match status" value="2"/>
</dbReference>
<dbReference type="GO" id="GO:0000226">
    <property type="term" value="P:microtubule cytoskeleton organization"/>
    <property type="evidence" value="ECO:0007669"/>
    <property type="project" value="TreeGrafter"/>
</dbReference>
<gene>
    <name evidence="3" type="ORF">ECRASSUSDP1_LOCUS29117</name>
</gene>
<name>A0AAD2DAQ5_EUPCR</name>
<dbReference type="GO" id="GO:0008017">
    <property type="term" value="F:microtubule binding"/>
    <property type="evidence" value="ECO:0007669"/>
    <property type="project" value="TreeGrafter"/>
</dbReference>
<feature type="compositionally biased region" description="Basic and acidic residues" evidence="1">
    <location>
        <begin position="356"/>
        <end position="369"/>
    </location>
</feature>
<dbReference type="EMBL" id="CAMPGE010029990">
    <property type="protein sequence ID" value="CAI2387484.1"/>
    <property type="molecule type" value="Genomic_DNA"/>
</dbReference>
<sequence>MEITPSSDKEQWLSDVKYTLETDGFAPFADSLRPLFKGFKKCLQSSEVDLLLLCYQTIIGSLPKILEHSETEAEFVKLIPTFIENLGSQKTVVRKHTHRCIASYVKLSLKLELVLNYIINVGLIHTMHRTRQHSMLVIPALLSLKKTCVKKKDPEIVELVDSVAGKLFDQSEVVQKTAKKLLVELKRVYPTDTPKIIDKLPEKKHRNCCRKVLDYVLESESEEEEEDQEDEIDPPKKIQPSSTYQPNQPQNPNRRAARQITPEKATLPDYRDHEERPSVRSNSEMLVHQDKQGGSQHISKSKPKIASAKSKPFNVRDTPKKSSACAPSPLNPPERSYGHEAVPSEDRTRSKFISDSTRDVRNDINDNRSNKNSNGNKQRPSKFEEQEPKSLSNTHVFDANNGSIAAVSNEQSRKSMNNLHLLKGQKKLTQERSQKSVPKQPSNHQAKQDAMQAVRPPINTSASQSSLSSMPGVMDLGSQKQSPSIMKPREEKRHETIVVQKQQKTKPLIGKQAPNAIRRHETMNSFGEESSQDPTLTANTLVPQKLQTEPEEASKKSLSSLGNIRVEKQDSSEPSEADDESDEEEFPVALNGLVFSFLPPDVAEKLNDQKEWKNRVSALQETETLIKKQFSRPNEDFQIYITDICKKMSKMIDDSNFKISLTSLRIIHNLCMKYPKEIANVLPELVNNLSNKLSDNKIVIRHAVLKVFHVLAVSLGAEEIVKLVHPFLKSDNWHIREEILIILIMACITSNSTCGLSEPEMISQICSMTNDPKDKVSQTAFETLCIVLSKDSSTAIILNNYLDAQIYNSISERCFAGKLASVNYDGIVEFPTPQTQNSNNLLYSSSYSASQESQSVAANDHNRQMKSTDQTVYSQNFYHQSTALDDRPRVTNYSQHTFDKGGSTTSSIGNKNWLPGFNMTASSIKSEQPVRVSKEPIMQTPIQYSNKISNERKLDRNISNTVNKNLDYTPETHKGSQRRFGSVNNPSMTAHSMNVGASNTNSFAQPQSKSHAAQNEYYEEAKSAMDAHHRTEYNQSNLHKNRPTDYVSDKADNSAANQIPGKGPIKPVALTKPTSNQSESMYSGLPSSVDDDSQTEGRHHSVESRNRAKNSLSQKKPPLKGKKTRGSGSERAHSIDDRESKKDKLLSPEAQWKQIASDLRGKDDWEKQFKACNIIKDFSSEHSGLFQSSDPDFSDIMAELSNLCNSLRTQLSRNALGTFAIIFENCGKNVDCILENVIPMLLKKAADTNAFIAEEAEKALVKACENCSEAKLASAALSLSKVRTNGVKEKILVAVNTIIEKLQGKIKTFKDRERIVAFLASGMNEAALEVRNAAKSGFLILKSCMKNAEFEKLVMRSTTERNYTKVIDFLEKESTSSDKFMITNGISTKGTFYYNKTRASKPKASATGDYGDMESTGSRFSKTKSSIYKKSSATGYGKTNFELISTDVQEKFQEIIGMFQETDWKKRVSALKSLSNFIQEEEKLINKSKKFFQIIDVMVQCLKDNNTKVVTAAQDIFTNVMSQIKMLIEKGASLVIEGLAANIVSSNAMVKNCGVALMKKLVLNEELECSVFIQPMCHQILQGKAKARAIILGVICEVVEIVYEVKAASVTKHIYNLCSKLLDDTSVKGDMKRSLYHLIIKLHELAGDNFVSSVASRHTDKVWTILKSETTSVFST</sequence>
<feature type="region of interest" description="Disordered" evidence="1">
    <location>
        <begin position="1032"/>
        <end position="1149"/>
    </location>
</feature>
<feature type="compositionally biased region" description="Polar residues" evidence="1">
    <location>
        <begin position="458"/>
        <end position="469"/>
    </location>
</feature>
<evidence type="ECO:0000259" key="2">
    <source>
        <dbReference type="SMART" id="SM01349"/>
    </source>
</evidence>
<dbReference type="Gene3D" id="1.25.10.10">
    <property type="entry name" value="Leucine-rich Repeat Variant"/>
    <property type="match status" value="4"/>
</dbReference>
<dbReference type="PANTHER" id="PTHR21567:SF87">
    <property type="entry name" value="CRESCERIN-LIKE PROTEIN CHE-12"/>
    <property type="match status" value="1"/>
</dbReference>
<feature type="compositionally biased region" description="Basic and acidic residues" evidence="1">
    <location>
        <begin position="1095"/>
        <end position="1106"/>
    </location>
</feature>
<feature type="region of interest" description="Disordered" evidence="1">
    <location>
        <begin position="219"/>
        <end position="517"/>
    </location>
</feature>
<dbReference type="InterPro" id="IPR024395">
    <property type="entry name" value="CLASP_N_dom"/>
</dbReference>
<feature type="compositionally biased region" description="Basic and acidic residues" evidence="1">
    <location>
        <begin position="336"/>
        <end position="349"/>
    </location>
</feature>
<accession>A0AAD2DAQ5</accession>
<feature type="compositionally biased region" description="Basic and acidic residues" evidence="1">
    <location>
        <begin position="487"/>
        <end position="496"/>
    </location>
</feature>
<dbReference type="Proteomes" id="UP001295684">
    <property type="component" value="Unassembled WGS sequence"/>
</dbReference>
<protein>
    <recommendedName>
        <fullName evidence="2">TOG domain-containing protein</fullName>
    </recommendedName>
</protein>
<feature type="compositionally biased region" description="Polar residues" evidence="1">
    <location>
        <begin position="239"/>
        <end position="253"/>
    </location>
</feature>
<dbReference type="GO" id="GO:0005881">
    <property type="term" value="C:cytoplasmic microtubule"/>
    <property type="evidence" value="ECO:0007669"/>
    <property type="project" value="TreeGrafter"/>
</dbReference>
<feature type="compositionally biased region" description="Basic and acidic residues" evidence="1">
    <location>
        <begin position="269"/>
        <end position="278"/>
    </location>
</feature>
<comment type="caution">
    <text evidence="3">The sequence shown here is derived from an EMBL/GenBank/DDBJ whole genome shotgun (WGS) entry which is preliminary data.</text>
</comment>
<dbReference type="InterPro" id="IPR011989">
    <property type="entry name" value="ARM-like"/>
</dbReference>
<dbReference type="Pfam" id="PF12348">
    <property type="entry name" value="CLASP_N"/>
    <property type="match status" value="1"/>
</dbReference>
<feature type="compositionally biased region" description="Polar residues" evidence="1">
    <location>
        <begin position="435"/>
        <end position="445"/>
    </location>
</feature>
<feature type="compositionally biased region" description="Polar residues" evidence="1">
    <location>
        <begin position="1072"/>
        <end position="1081"/>
    </location>
</feature>
<feature type="region of interest" description="Disordered" evidence="1">
    <location>
        <begin position="545"/>
        <end position="584"/>
    </location>
</feature>
<feature type="domain" description="TOG" evidence="2">
    <location>
        <begin position="582"/>
        <end position="821"/>
    </location>
</feature>
<organism evidence="3 4">
    <name type="scientific">Euplotes crassus</name>
    <dbReference type="NCBI Taxonomy" id="5936"/>
    <lineage>
        <taxon>Eukaryota</taxon>
        <taxon>Sar</taxon>
        <taxon>Alveolata</taxon>
        <taxon>Ciliophora</taxon>
        <taxon>Intramacronucleata</taxon>
        <taxon>Spirotrichea</taxon>
        <taxon>Hypotrichia</taxon>
        <taxon>Euplotida</taxon>
        <taxon>Euplotidae</taxon>
        <taxon>Moneuplotes</taxon>
    </lineage>
</organism>
<proteinExistence type="predicted"/>
<feature type="compositionally biased region" description="Acidic residues" evidence="1">
    <location>
        <begin position="219"/>
        <end position="232"/>
    </location>
</feature>
<evidence type="ECO:0000256" key="1">
    <source>
        <dbReference type="SAM" id="MobiDB-lite"/>
    </source>
</evidence>
<feature type="domain" description="TOG" evidence="2">
    <location>
        <begin position="1144"/>
        <end position="1379"/>
    </location>
</feature>
<feature type="compositionally biased region" description="Basic and acidic residues" evidence="1">
    <location>
        <begin position="1128"/>
        <end position="1146"/>
    </location>
</feature>
<dbReference type="PANTHER" id="PTHR21567">
    <property type="entry name" value="CLASP"/>
    <property type="match status" value="1"/>
</dbReference>
<keyword evidence="4" id="KW-1185">Reference proteome</keyword>
<evidence type="ECO:0000313" key="3">
    <source>
        <dbReference type="EMBL" id="CAI2387484.1"/>
    </source>
</evidence>
<dbReference type="InterPro" id="IPR016024">
    <property type="entry name" value="ARM-type_fold"/>
</dbReference>
<feature type="compositionally biased region" description="Acidic residues" evidence="1">
    <location>
        <begin position="573"/>
        <end position="584"/>
    </location>
</feature>
<reference evidence="3" key="1">
    <citation type="submission" date="2023-07" db="EMBL/GenBank/DDBJ databases">
        <authorList>
            <consortium name="AG Swart"/>
            <person name="Singh M."/>
            <person name="Singh A."/>
            <person name="Seah K."/>
            <person name="Emmerich C."/>
        </authorList>
    </citation>
    <scope>NUCLEOTIDE SEQUENCE</scope>
    <source>
        <strain evidence="3">DP1</strain>
    </source>
</reference>
<dbReference type="Pfam" id="PF21040">
    <property type="entry name" value="CEP104-like_TOG"/>
    <property type="match status" value="1"/>
</dbReference>
<dbReference type="SUPFAM" id="SSF48371">
    <property type="entry name" value="ARM repeat"/>
    <property type="match status" value="1"/>
</dbReference>
<evidence type="ECO:0000313" key="4">
    <source>
        <dbReference type="Proteomes" id="UP001295684"/>
    </source>
</evidence>
<dbReference type="InterPro" id="IPR034085">
    <property type="entry name" value="TOG"/>
</dbReference>